<feature type="chain" id="PRO_5042998943" description="SMP-30/Gluconolactonase/LRE-like region domain-containing protein" evidence="1">
    <location>
        <begin position="25"/>
        <end position="353"/>
    </location>
</feature>
<gene>
    <name evidence="3" type="ORF">LTR97_009553</name>
</gene>
<sequence length="353" mass="37559">MSQSILRWTTLYTLFCTQVPPTGALNSSAFFQSYQPAFVTLLGDSPSIVELVTSDLQLFHEAGVYHAPTKALWVASDMITNSSNRFILRVTGLDSPSSIHVEYINHTIPNPVGAYRYVTGTPLGDIILFVAQGTMAKTPPGGIYALNPFPPYNSSLLLGSYGDYPFNSPDDVTVSLDGTIWMTDPVYGFGQGSGPVPLLPNQVYSFNPSTNDVRVVADGFGRPNGIKASPDGGTIYIGDTGAQVGNGTLDFQGPRTVYAFDRVGKFLTNRRVFAMPQALASAPDGIKVDRHGNVWAAVFGKGVYVWDAEGTLLGTVALPGTVGNLGFGEPGELFVLGGDRIYKLGVSNSVVGA</sequence>
<dbReference type="PANTHER" id="PTHR47064:SF2">
    <property type="entry name" value="SMP-30_GLUCONOLACTONASE_LRE-LIKE REGION DOMAIN-CONTAINING PROTEIN-RELATED"/>
    <property type="match status" value="1"/>
</dbReference>
<feature type="domain" description="SMP-30/Gluconolactonase/LRE-like region" evidence="2">
    <location>
        <begin position="156"/>
        <end position="330"/>
    </location>
</feature>
<evidence type="ECO:0000313" key="3">
    <source>
        <dbReference type="EMBL" id="KAK5693936.1"/>
    </source>
</evidence>
<accession>A0AAN7VNZ9</accession>
<dbReference type="PANTHER" id="PTHR47064">
    <property type="entry name" value="PUTATIVE (AFU_ORTHOLOGUE AFUA_1G08990)-RELATED"/>
    <property type="match status" value="1"/>
</dbReference>
<dbReference type="EMBL" id="JAVRQU010000016">
    <property type="protein sequence ID" value="KAK5693936.1"/>
    <property type="molecule type" value="Genomic_DNA"/>
</dbReference>
<dbReference type="Proteomes" id="UP001310594">
    <property type="component" value="Unassembled WGS sequence"/>
</dbReference>
<protein>
    <recommendedName>
        <fullName evidence="2">SMP-30/Gluconolactonase/LRE-like region domain-containing protein</fullName>
    </recommendedName>
</protein>
<organism evidence="3 4">
    <name type="scientific">Elasticomyces elasticus</name>
    <dbReference type="NCBI Taxonomy" id="574655"/>
    <lineage>
        <taxon>Eukaryota</taxon>
        <taxon>Fungi</taxon>
        <taxon>Dikarya</taxon>
        <taxon>Ascomycota</taxon>
        <taxon>Pezizomycotina</taxon>
        <taxon>Dothideomycetes</taxon>
        <taxon>Dothideomycetidae</taxon>
        <taxon>Mycosphaerellales</taxon>
        <taxon>Teratosphaeriaceae</taxon>
        <taxon>Elasticomyces</taxon>
    </lineage>
</organism>
<keyword evidence="1" id="KW-0732">Signal</keyword>
<dbReference type="Pfam" id="PF08450">
    <property type="entry name" value="SGL"/>
    <property type="match status" value="1"/>
</dbReference>
<comment type="caution">
    <text evidence="3">The sequence shown here is derived from an EMBL/GenBank/DDBJ whole genome shotgun (WGS) entry which is preliminary data.</text>
</comment>
<dbReference type="Gene3D" id="2.120.10.30">
    <property type="entry name" value="TolB, C-terminal domain"/>
    <property type="match status" value="1"/>
</dbReference>
<proteinExistence type="predicted"/>
<dbReference type="AlphaFoldDB" id="A0AAN7VNZ9"/>
<evidence type="ECO:0000313" key="4">
    <source>
        <dbReference type="Proteomes" id="UP001310594"/>
    </source>
</evidence>
<dbReference type="InterPro" id="IPR013658">
    <property type="entry name" value="SGL"/>
</dbReference>
<feature type="signal peptide" evidence="1">
    <location>
        <begin position="1"/>
        <end position="24"/>
    </location>
</feature>
<reference evidence="3" key="1">
    <citation type="submission" date="2023-08" db="EMBL/GenBank/DDBJ databases">
        <title>Black Yeasts Isolated from many extreme environments.</title>
        <authorList>
            <person name="Coleine C."/>
            <person name="Stajich J.E."/>
            <person name="Selbmann L."/>
        </authorList>
    </citation>
    <scope>NUCLEOTIDE SEQUENCE</scope>
    <source>
        <strain evidence="3">CCFEE 5810</strain>
    </source>
</reference>
<dbReference type="InterPro" id="IPR052988">
    <property type="entry name" value="Oryzine_lactonohydrolase"/>
</dbReference>
<evidence type="ECO:0000259" key="2">
    <source>
        <dbReference type="Pfam" id="PF08450"/>
    </source>
</evidence>
<dbReference type="InterPro" id="IPR011042">
    <property type="entry name" value="6-blade_b-propeller_TolB-like"/>
</dbReference>
<dbReference type="SUPFAM" id="SSF63829">
    <property type="entry name" value="Calcium-dependent phosphotriesterase"/>
    <property type="match status" value="1"/>
</dbReference>
<name>A0AAN7VNZ9_9PEZI</name>
<evidence type="ECO:0000256" key="1">
    <source>
        <dbReference type="SAM" id="SignalP"/>
    </source>
</evidence>